<dbReference type="Proteomes" id="UP000789405">
    <property type="component" value="Unassembled WGS sequence"/>
</dbReference>
<dbReference type="OrthoDB" id="2410574at2759"/>
<sequence>VWDDIFDDFNQFFLNNKNRNINAVKNKWKDLITRYKNVVDNNKRTGAERIECDFMEDLGEILDKNPSVNLLITSKKNISVQKTSKKSRKKNDKDDVLEYLKRREEKTDKFRENFLETVNNFLNKI</sequence>
<evidence type="ECO:0000313" key="2">
    <source>
        <dbReference type="Proteomes" id="UP000789405"/>
    </source>
</evidence>
<accession>A0A9N9N2R0</accession>
<organism evidence="1 2">
    <name type="scientific">Dentiscutata erythropus</name>
    <dbReference type="NCBI Taxonomy" id="1348616"/>
    <lineage>
        <taxon>Eukaryota</taxon>
        <taxon>Fungi</taxon>
        <taxon>Fungi incertae sedis</taxon>
        <taxon>Mucoromycota</taxon>
        <taxon>Glomeromycotina</taxon>
        <taxon>Glomeromycetes</taxon>
        <taxon>Diversisporales</taxon>
        <taxon>Gigasporaceae</taxon>
        <taxon>Dentiscutata</taxon>
    </lineage>
</organism>
<name>A0A9N9N2R0_9GLOM</name>
<feature type="non-terminal residue" evidence="1">
    <location>
        <position position="1"/>
    </location>
</feature>
<evidence type="ECO:0000313" key="1">
    <source>
        <dbReference type="EMBL" id="CAG8699115.1"/>
    </source>
</evidence>
<reference evidence="1" key="1">
    <citation type="submission" date="2021-06" db="EMBL/GenBank/DDBJ databases">
        <authorList>
            <person name="Kallberg Y."/>
            <person name="Tangrot J."/>
            <person name="Rosling A."/>
        </authorList>
    </citation>
    <scope>NUCLEOTIDE SEQUENCE</scope>
    <source>
        <strain evidence="1">MA453B</strain>
    </source>
</reference>
<comment type="caution">
    <text evidence="1">The sequence shown here is derived from an EMBL/GenBank/DDBJ whole genome shotgun (WGS) entry which is preliminary data.</text>
</comment>
<protein>
    <submittedName>
        <fullName evidence="1">14369_t:CDS:1</fullName>
    </submittedName>
</protein>
<proteinExistence type="predicted"/>
<gene>
    <name evidence="1" type="ORF">DERYTH_LOCUS12875</name>
</gene>
<dbReference type="EMBL" id="CAJVPY010008658">
    <property type="protein sequence ID" value="CAG8699115.1"/>
    <property type="molecule type" value="Genomic_DNA"/>
</dbReference>
<keyword evidence="2" id="KW-1185">Reference proteome</keyword>
<dbReference type="AlphaFoldDB" id="A0A9N9N2R0"/>